<dbReference type="EnsemblMetazoa" id="tetur20g00570.1">
    <property type="protein sequence ID" value="tetur20g00570.1"/>
    <property type="gene ID" value="tetur20g00570"/>
</dbReference>
<proteinExistence type="predicted"/>
<reference evidence="3" key="1">
    <citation type="submission" date="2011-08" db="EMBL/GenBank/DDBJ databases">
        <authorList>
            <person name="Rombauts S."/>
        </authorList>
    </citation>
    <scope>NUCLEOTIDE SEQUENCE</scope>
    <source>
        <strain evidence="3">London</strain>
    </source>
</reference>
<dbReference type="Proteomes" id="UP000015104">
    <property type="component" value="Unassembled WGS sequence"/>
</dbReference>
<organism evidence="2 3">
    <name type="scientific">Tetranychus urticae</name>
    <name type="common">Two-spotted spider mite</name>
    <dbReference type="NCBI Taxonomy" id="32264"/>
    <lineage>
        <taxon>Eukaryota</taxon>
        <taxon>Metazoa</taxon>
        <taxon>Ecdysozoa</taxon>
        <taxon>Arthropoda</taxon>
        <taxon>Chelicerata</taxon>
        <taxon>Arachnida</taxon>
        <taxon>Acari</taxon>
        <taxon>Acariformes</taxon>
        <taxon>Trombidiformes</taxon>
        <taxon>Prostigmata</taxon>
        <taxon>Eleutherengona</taxon>
        <taxon>Raphignathae</taxon>
        <taxon>Tetranychoidea</taxon>
        <taxon>Tetranychidae</taxon>
        <taxon>Tetranychus</taxon>
    </lineage>
</organism>
<name>T1KSR5_TETUR</name>
<feature type="chain" id="PRO_5004581683" evidence="1">
    <location>
        <begin position="19"/>
        <end position="215"/>
    </location>
</feature>
<accession>T1KSR5</accession>
<dbReference type="AlphaFoldDB" id="T1KSR5"/>
<evidence type="ECO:0000313" key="2">
    <source>
        <dbReference type="EnsemblMetazoa" id="tetur20g00570.1"/>
    </source>
</evidence>
<keyword evidence="3" id="KW-1185">Reference proteome</keyword>
<protein>
    <submittedName>
        <fullName evidence="2">Uncharacterized protein</fullName>
    </submittedName>
</protein>
<dbReference type="EMBL" id="CAEY01000509">
    <property type="status" value="NOT_ANNOTATED_CDS"/>
    <property type="molecule type" value="Genomic_DNA"/>
</dbReference>
<reference evidence="2" key="2">
    <citation type="submission" date="2015-06" db="UniProtKB">
        <authorList>
            <consortium name="EnsemblMetazoa"/>
        </authorList>
    </citation>
    <scope>IDENTIFICATION</scope>
</reference>
<evidence type="ECO:0000256" key="1">
    <source>
        <dbReference type="SAM" id="SignalP"/>
    </source>
</evidence>
<feature type="signal peptide" evidence="1">
    <location>
        <begin position="1"/>
        <end position="18"/>
    </location>
</feature>
<dbReference type="HOGENOM" id="CLU_111736_0_0_1"/>
<keyword evidence="1" id="KW-0732">Signal</keyword>
<sequence>MAKYLIFVLFTLCSTILAAPFDWEVDYEPIGPEYTYKIGVEVGEMESTVGPSRVFVTLYKKVGEHEWDGDGSHEAGVNIIFESHSTQNFTVKSSTPFSQVDKIFFQFSGMQVYYGYSAIHFVNIQTAYVTETTPNQPQITKKYCKNVSGKLDDSVASRSLSFKIIWFWADFLLKALGCAFLRAAAKAHIPKKYCADDEYPRSLAGSLASRSLSLC</sequence>
<evidence type="ECO:0000313" key="3">
    <source>
        <dbReference type="Proteomes" id="UP000015104"/>
    </source>
</evidence>